<dbReference type="Proteomes" id="UP000199514">
    <property type="component" value="Unassembled WGS sequence"/>
</dbReference>
<evidence type="ECO:0000313" key="2">
    <source>
        <dbReference type="Proteomes" id="UP000199514"/>
    </source>
</evidence>
<proteinExistence type="predicted"/>
<evidence type="ECO:0000313" key="1">
    <source>
        <dbReference type="EMBL" id="SFD00684.1"/>
    </source>
</evidence>
<dbReference type="OrthoDB" id="1352970at2"/>
<name>A0A1I1NSP3_9BACT</name>
<organism evidence="1 2">
    <name type="scientific">Flexibacter flexilis DSM 6793</name>
    <dbReference type="NCBI Taxonomy" id="927664"/>
    <lineage>
        <taxon>Bacteria</taxon>
        <taxon>Pseudomonadati</taxon>
        <taxon>Bacteroidota</taxon>
        <taxon>Cytophagia</taxon>
        <taxon>Cytophagales</taxon>
        <taxon>Flexibacteraceae</taxon>
        <taxon>Flexibacter</taxon>
    </lineage>
</organism>
<gene>
    <name evidence="1" type="ORF">SAMN05421780_11910</name>
</gene>
<keyword evidence="2" id="KW-1185">Reference proteome</keyword>
<accession>A0A1I1NSP3</accession>
<sequence length="166" mass="19678">MNDKQLREYFEKEIAAKLPEIQHSATQKRFGTIDIEDVYNSLRNDFDLRGYCLLIEFPEKTTDLQDLDSVFQDTIMAYTVLRKVEKSNIAEREEVLVECERIGKKILSKILHHARTRQFFKNTTFRPIPIQKVGPVFDNAYGKRFEVTFYESDNQQLIFKADEWDD</sequence>
<dbReference type="RefSeq" id="WP_091516869.1">
    <property type="nucleotide sequence ID" value="NZ_FOLE01000019.1"/>
</dbReference>
<dbReference type="AlphaFoldDB" id="A0A1I1NSP3"/>
<protein>
    <submittedName>
        <fullName evidence="1">Uncharacterized protein</fullName>
    </submittedName>
</protein>
<reference evidence="1 2" key="1">
    <citation type="submission" date="2016-10" db="EMBL/GenBank/DDBJ databases">
        <authorList>
            <person name="de Groot N.N."/>
        </authorList>
    </citation>
    <scope>NUCLEOTIDE SEQUENCE [LARGE SCALE GENOMIC DNA]</scope>
    <source>
        <strain evidence="1 2">DSM 6793</strain>
    </source>
</reference>
<dbReference type="STRING" id="927664.SAMN05421780_11910"/>
<dbReference type="EMBL" id="FOLE01000019">
    <property type="protein sequence ID" value="SFD00684.1"/>
    <property type="molecule type" value="Genomic_DNA"/>
</dbReference>